<dbReference type="InterPro" id="IPR000182">
    <property type="entry name" value="GNAT_dom"/>
</dbReference>
<reference evidence="2 3" key="1">
    <citation type="submission" date="2016-04" db="EMBL/GenBank/DDBJ databases">
        <title>Draft genome of an Enterococcus thailandicus strain isolated from bovine feces.</title>
        <authorList>
            <person name="Beukers A.G."/>
            <person name="Zaheer R."/>
            <person name="Goji N."/>
            <person name="Cook S.R."/>
            <person name="Amoako K."/>
            <person name="Chaves A.V."/>
            <person name="Ward M.P."/>
            <person name="Mcallister T.A."/>
        </authorList>
    </citation>
    <scope>NUCLEOTIDE SEQUENCE [LARGE SCALE GENOMIC DNA]</scope>
    <source>
        <strain evidence="2 3">F0711D 46</strain>
    </source>
</reference>
<evidence type="ECO:0000313" key="2">
    <source>
        <dbReference type="EMBL" id="OAQ55505.1"/>
    </source>
</evidence>
<organism evidence="2 3">
    <name type="scientific">Enterococcus thailandicus</name>
    <dbReference type="NCBI Taxonomy" id="417368"/>
    <lineage>
        <taxon>Bacteria</taxon>
        <taxon>Bacillati</taxon>
        <taxon>Bacillota</taxon>
        <taxon>Bacilli</taxon>
        <taxon>Lactobacillales</taxon>
        <taxon>Enterococcaceae</taxon>
        <taxon>Enterococcus</taxon>
    </lineage>
</organism>
<dbReference type="AlphaFoldDB" id="A0A179EQI4"/>
<gene>
    <name evidence="2" type="ORF">A6E74_08420</name>
</gene>
<feature type="domain" description="N-acetyltransferase" evidence="1">
    <location>
        <begin position="1"/>
        <end position="145"/>
    </location>
</feature>
<dbReference type="SUPFAM" id="SSF55729">
    <property type="entry name" value="Acyl-CoA N-acyltransferases (Nat)"/>
    <property type="match status" value="1"/>
</dbReference>
<accession>A0A179EQI4</accession>
<keyword evidence="3" id="KW-1185">Reference proteome</keyword>
<dbReference type="Gene3D" id="3.40.630.30">
    <property type="match status" value="1"/>
</dbReference>
<dbReference type="PROSITE" id="PS51186">
    <property type="entry name" value="GNAT"/>
    <property type="match status" value="1"/>
</dbReference>
<protein>
    <recommendedName>
        <fullName evidence="1">N-acetyltransferase domain-containing protein</fullName>
    </recommendedName>
</protein>
<dbReference type="RefSeq" id="WP_067484029.1">
    <property type="nucleotide sequence ID" value="NZ_CP078552.1"/>
</dbReference>
<sequence length="145" mass="16720">MDIQKIEYDSEKYQQTLNLRNKVMRVPLGLTIDEEDFSHEAEQYILGAFDDEFLLGVGVLSQKLDESKMKVEYLCVDSQRQSAGVGKQLLSHLELYAKKEHAKTIELEARVSAQSFYEKMGYVAYGDTYLMAIAPVEHIRMEKFL</sequence>
<comment type="caution">
    <text evidence="2">The sequence shown here is derived from an EMBL/GenBank/DDBJ whole genome shotgun (WGS) entry which is preliminary data.</text>
</comment>
<dbReference type="InterPro" id="IPR016181">
    <property type="entry name" value="Acyl_CoA_acyltransferase"/>
</dbReference>
<dbReference type="CDD" id="cd04301">
    <property type="entry name" value="NAT_SF"/>
    <property type="match status" value="1"/>
</dbReference>
<proteinExistence type="predicted"/>
<dbReference type="Pfam" id="PF13673">
    <property type="entry name" value="Acetyltransf_10"/>
    <property type="match status" value="1"/>
</dbReference>
<evidence type="ECO:0000313" key="3">
    <source>
        <dbReference type="Proteomes" id="UP000078516"/>
    </source>
</evidence>
<dbReference type="Proteomes" id="UP000078516">
    <property type="component" value="Unassembled WGS sequence"/>
</dbReference>
<name>A0A179EQI4_ENTTH</name>
<evidence type="ECO:0000259" key="1">
    <source>
        <dbReference type="PROSITE" id="PS51186"/>
    </source>
</evidence>
<dbReference type="GO" id="GO:0016747">
    <property type="term" value="F:acyltransferase activity, transferring groups other than amino-acyl groups"/>
    <property type="evidence" value="ECO:0007669"/>
    <property type="project" value="InterPro"/>
</dbReference>
<dbReference type="EMBL" id="LWMN01000013">
    <property type="protein sequence ID" value="OAQ55505.1"/>
    <property type="molecule type" value="Genomic_DNA"/>
</dbReference>